<protein>
    <submittedName>
        <fullName evidence="2">Uncharacterized protein</fullName>
    </submittedName>
</protein>
<feature type="region of interest" description="Disordered" evidence="1">
    <location>
        <begin position="129"/>
        <end position="150"/>
    </location>
</feature>
<sequence length="247" mass="28915">MQHYLGRLIPISVWRSLLSTPSSRQQKHGVWWLLEMMRKALQCLARRAVGYRMYGNEEEEQKYWESVKGYRKRLQSYDACHGAGSCMWSEDAGVGRGRAVVEGDPMVDVQAEKRGQIIPLVRYYQPALPPEPSLKGQRRSGKRKRGSVEDVGYDGTDDEYYLSSKSFCKWHRMVNPPDSMHPTLAQATKLKENFSGCDRREMHRISRMLPSEVVYSPNWRWTPRYQNMWKAWLEQKGAEFLVVFEEE</sequence>
<accession>A0AAW0BDT8</accession>
<evidence type="ECO:0000313" key="3">
    <source>
        <dbReference type="Proteomes" id="UP001383192"/>
    </source>
</evidence>
<dbReference type="EMBL" id="JAYKXP010000124">
    <property type="protein sequence ID" value="KAK7024446.1"/>
    <property type="molecule type" value="Genomic_DNA"/>
</dbReference>
<gene>
    <name evidence="2" type="ORF">VNI00_016297</name>
</gene>
<comment type="caution">
    <text evidence="2">The sequence shown here is derived from an EMBL/GenBank/DDBJ whole genome shotgun (WGS) entry which is preliminary data.</text>
</comment>
<name>A0AAW0BDT8_9AGAR</name>
<organism evidence="2 3">
    <name type="scientific">Paramarasmius palmivorus</name>
    <dbReference type="NCBI Taxonomy" id="297713"/>
    <lineage>
        <taxon>Eukaryota</taxon>
        <taxon>Fungi</taxon>
        <taxon>Dikarya</taxon>
        <taxon>Basidiomycota</taxon>
        <taxon>Agaricomycotina</taxon>
        <taxon>Agaricomycetes</taxon>
        <taxon>Agaricomycetidae</taxon>
        <taxon>Agaricales</taxon>
        <taxon>Marasmiineae</taxon>
        <taxon>Marasmiaceae</taxon>
        <taxon>Paramarasmius</taxon>
    </lineage>
</organism>
<reference evidence="2 3" key="1">
    <citation type="submission" date="2024-01" db="EMBL/GenBank/DDBJ databases">
        <title>A draft genome for a cacao thread blight-causing isolate of Paramarasmius palmivorus.</title>
        <authorList>
            <person name="Baruah I.K."/>
            <person name="Bukari Y."/>
            <person name="Amoako-Attah I."/>
            <person name="Meinhardt L.W."/>
            <person name="Bailey B.A."/>
            <person name="Cohen S.P."/>
        </authorList>
    </citation>
    <scope>NUCLEOTIDE SEQUENCE [LARGE SCALE GENOMIC DNA]</scope>
    <source>
        <strain evidence="2 3">GH-12</strain>
    </source>
</reference>
<feature type="compositionally biased region" description="Basic residues" evidence="1">
    <location>
        <begin position="136"/>
        <end position="145"/>
    </location>
</feature>
<dbReference type="Proteomes" id="UP001383192">
    <property type="component" value="Unassembled WGS sequence"/>
</dbReference>
<keyword evidence="3" id="KW-1185">Reference proteome</keyword>
<evidence type="ECO:0000256" key="1">
    <source>
        <dbReference type="SAM" id="MobiDB-lite"/>
    </source>
</evidence>
<proteinExistence type="predicted"/>
<dbReference type="AlphaFoldDB" id="A0AAW0BDT8"/>
<evidence type="ECO:0000313" key="2">
    <source>
        <dbReference type="EMBL" id="KAK7024446.1"/>
    </source>
</evidence>